<dbReference type="PANTHER" id="PTHR43308">
    <property type="entry name" value="OUTER MEMBRANE PROTEIN ALPHA-RELATED"/>
    <property type="match status" value="1"/>
</dbReference>
<dbReference type="Gene3D" id="2.60.40.4270">
    <property type="entry name" value="Listeria-Bacteroides repeat domain"/>
    <property type="match status" value="2"/>
</dbReference>
<dbReference type="SUPFAM" id="SSF49373">
    <property type="entry name" value="Invasin/intimin cell-adhesion fragments"/>
    <property type="match status" value="1"/>
</dbReference>
<protein>
    <recommendedName>
        <fullName evidence="5">SLH domain-containing protein</fullName>
    </recommendedName>
</protein>
<feature type="region of interest" description="Disordered" evidence="3">
    <location>
        <begin position="86"/>
        <end position="107"/>
    </location>
</feature>
<dbReference type="InterPro" id="IPR001119">
    <property type="entry name" value="SLH_dom"/>
</dbReference>
<feature type="signal peptide" evidence="4">
    <location>
        <begin position="1"/>
        <end position="44"/>
    </location>
</feature>
<dbReference type="Pfam" id="PF02368">
    <property type="entry name" value="Big_2"/>
    <property type="match status" value="1"/>
</dbReference>
<evidence type="ECO:0000313" key="6">
    <source>
        <dbReference type="EMBL" id="OUN41115.1"/>
    </source>
</evidence>
<accession>A0A1Y3TYS5</accession>
<evidence type="ECO:0000256" key="2">
    <source>
        <dbReference type="ARBA" id="ARBA00022737"/>
    </source>
</evidence>
<evidence type="ECO:0000313" key="7">
    <source>
        <dbReference type="Proteomes" id="UP000195455"/>
    </source>
</evidence>
<dbReference type="InterPro" id="IPR042229">
    <property type="entry name" value="Listeria/Bacterioides_rpt_sf"/>
</dbReference>
<dbReference type="AlphaFoldDB" id="A0A1Y3TYS5"/>
<comment type="subcellular location">
    <subcellularLocation>
        <location evidence="1">Cell envelope</location>
    </subcellularLocation>
</comment>
<dbReference type="PANTHER" id="PTHR43308:SF5">
    <property type="entry name" value="S-LAYER PROTEIN _ PEPTIDOGLYCAN ENDO-BETA-N-ACETYLGLUCOSAMINIDASE"/>
    <property type="match status" value="1"/>
</dbReference>
<dbReference type="PROSITE" id="PS51272">
    <property type="entry name" value="SLH"/>
    <property type="match status" value="3"/>
</dbReference>
<feature type="chain" id="PRO_5013277371" description="SLH domain-containing protein" evidence="4">
    <location>
        <begin position="45"/>
        <end position="1279"/>
    </location>
</feature>
<keyword evidence="2" id="KW-0677">Repeat</keyword>
<proteinExistence type="predicted"/>
<evidence type="ECO:0000256" key="4">
    <source>
        <dbReference type="SAM" id="SignalP"/>
    </source>
</evidence>
<feature type="compositionally biased region" description="Basic and acidic residues" evidence="3">
    <location>
        <begin position="86"/>
        <end position="98"/>
    </location>
</feature>
<name>A0A1Y3TYS5_9FIRM</name>
<dbReference type="EMBL" id="NFHM01000022">
    <property type="protein sequence ID" value="OUN41115.1"/>
    <property type="molecule type" value="Genomic_DNA"/>
</dbReference>
<dbReference type="InterPro" id="IPR008964">
    <property type="entry name" value="Invasin/intimin_cell_adhesion"/>
</dbReference>
<comment type="caution">
    <text evidence="6">The sequence shown here is derived from an EMBL/GenBank/DDBJ whole genome shotgun (WGS) entry which is preliminary data.</text>
</comment>
<reference evidence="7" key="1">
    <citation type="submission" date="2017-04" db="EMBL/GenBank/DDBJ databases">
        <title>Function of individual gut microbiota members based on whole genome sequencing of pure cultures obtained from chicken caecum.</title>
        <authorList>
            <person name="Medvecky M."/>
            <person name="Cejkova D."/>
            <person name="Polansky O."/>
            <person name="Karasova D."/>
            <person name="Kubasova T."/>
            <person name="Cizek A."/>
            <person name="Rychlik I."/>
        </authorList>
    </citation>
    <scope>NUCLEOTIDE SEQUENCE [LARGE SCALE GENOMIC DNA]</scope>
    <source>
        <strain evidence="7">An75</strain>
    </source>
</reference>
<keyword evidence="4" id="KW-0732">Signal</keyword>
<dbReference type="Gene3D" id="2.60.40.1080">
    <property type="match status" value="1"/>
</dbReference>
<evidence type="ECO:0000259" key="5">
    <source>
        <dbReference type="PROSITE" id="PS51272"/>
    </source>
</evidence>
<dbReference type="InterPro" id="IPR051465">
    <property type="entry name" value="Cell_Envelope_Struct_Comp"/>
</dbReference>
<dbReference type="Proteomes" id="UP000195455">
    <property type="component" value="Unassembled WGS sequence"/>
</dbReference>
<dbReference type="GO" id="GO:0030313">
    <property type="term" value="C:cell envelope"/>
    <property type="evidence" value="ECO:0007669"/>
    <property type="project" value="UniProtKB-SubCell"/>
</dbReference>
<feature type="domain" description="SLH" evidence="5">
    <location>
        <begin position="1175"/>
        <end position="1233"/>
    </location>
</feature>
<dbReference type="InterPro" id="IPR013378">
    <property type="entry name" value="InlB-like_B-rpt"/>
</dbReference>
<dbReference type="Pfam" id="PF00395">
    <property type="entry name" value="SLH"/>
    <property type="match status" value="3"/>
</dbReference>
<evidence type="ECO:0000256" key="1">
    <source>
        <dbReference type="ARBA" id="ARBA00004196"/>
    </source>
</evidence>
<evidence type="ECO:0000256" key="3">
    <source>
        <dbReference type="SAM" id="MobiDB-lite"/>
    </source>
</evidence>
<feature type="domain" description="SLH" evidence="5">
    <location>
        <begin position="1048"/>
        <end position="1110"/>
    </location>
</feature>
<dbReference type="InterPro" id="IPR003343">
    <property type="entry name" value="Big_2"/>
</dbReference>
<sequence>MRRGFLEEIEEKNRRKSMKKGLWKRRAFAFLVAAAMVIPQGVYAADPEGNEAPENVITGEVLERVHVEGCTLAPNHEGDCEVAPAEKAEETQPEKVHVEGCTLPSDHEGECEVEEKTEEMAMLKAPQDARAGETRHDIGNGNVELDNSCGENCPGHIITGSSTGDANKIIVNGGTHTITLENVTINPDGFLSNAYSAMDITDNAEVTLILEGNNTLNGHLNHPGIWVDAGTSLTIEGTGSLYAAALGGTAGNGAAGIGSGSGTNTNFGDITINSGTVEAYGTVGGAGIGGGYETGNGTAAGDITINGGYVKAVGGSIWGGSSAGAGIGAGENANYGGTITITGGVVYAKSGKDDMPSIGGGGHITGDVSHGTFSTGSNGNAVIVAPNGIGANQNAAEWDGIFASRGSNENTVRVENGTVVLNDNDANIQVWGDPVLDYDLTIEDGTTLKIHKDDRGVNNDVSLTMEKESTLTNNGTIVLGSSKDETSYLILEGGVKDTDGNGMLNCTKPSAVKLPLTDELVTMTNDDLTYNGKEQTPTVTVNLDLWKYKQDFSTPEDYSETYNPAESKDAGEYEITLKSTGTGNLLDRSVTKGYKIKKADFNVGMPSKWSVQVGETQLLSKLPTPNISIDSNIQDDMSGLKAGTLEWFTDEDRRIPVTDEYLKDKLAGKKITIYGKYSHNDGNFISPKTGSLEITMTKYKVPNVSIYEEDTKVTQLVKTYGDLSVNLNAKIKLGNVDESPKSEVTWTSNNPGVVSVDENGTVTFLSKGNAIITATVAEHDTGNPDTSYAQAQGRVEIVVNPKEITVNETNLTLNGVSENNGTFTWPYDGITSIPVGGVTLDGVISDDDVTVNSTAVLDNANEGKRTATITYTLTGIKADNYKLVNNLSTKEVIITDNPANMVVLSYDANGGNGSMNSQRVHKGDQVTVSANTFTRDHYIFDGWNTQPNGNGTSYKAGDTFVIDQNVVLYAQWKSDGSSGGDGGSSSSGGGSYTSNTYWVRYHNDDDTERDGKFIPGETVTVKGNVFTAPVGKVLAGWSLEEDGKVDYKVGDTFRMPGSSVDLYAVWKDAETESHSAYISGYPDGTVGPDKTITRAEAATMFYNLLADKTSDAKTFTDVPANQWYAKAVMTLAGKGVISGYPDGTFKPDASITRAEFVTMAMNFANAEKGTACSFPDVPQNMWYYGAIAGATQNGWISGYPDGTFGPDRYITRAEVTSVINRMENRAADMSFMMDHLDELRTFSDLGFGHWAYSSMMEAANGHDYTRADQNSYESWVDIH</sequence>
<organism evidence="6 7">
    <name type="scientific">Anaerotignum lactatifermentans</name>
    <dbReference type="NCBI Taxonomy" id="160404"/>
    <lineage>
        <taxon>Bacteria</taxon>
        <taxon>Bacillati</taxon>
        <taxon>Bacillota</taxon>
        <taxon>Clostridia</taxon>
        <taxon>Lachnospirales</taxon>
        <taxon>Anaerotignaceae</taxon>
        <taxon>Anaerotignum</taxon>
    </lineage>
</organism>
<gene>
    <name evidence="6" type="ORF">B5G26_12285</name>
</gene>
<feature type="domain" description="SLH" evidence="5">
    <location>
        <begin position="1111"/>
        <end position="1174"/>
    </location>
</feature>
<dbReference type="Pfam" id="PF09479">
    <property type="entry name" value="Flg_new"/>
    <property type="match status" value="2"/>
</dbReference>